<accession>A0A433T588</accession>
<dbReference type="OrthoDB" id="2289628at2759"/>
<proteinExistence type="predicted"/>
<dbReference type="InterPro" id="IPR031974">
    <property type="entry name" value="PDCD7"/>
</dbReference>
<dbReference type="AlphaFoldDB" id="A0A433T588"/>
<name>A0A433T588_ELYCH</name>
<sequence>MSHPGGSWNHPEGQNSQLLPQQNQGMSVQHWPPPQQNFLPNQGFSSNSYINNNPMNFPTSHPPPPDFQKILPPPNFSSNVPPPPFQHNLSSYSGASCFHLAGAASNEFRHAPPFPTNLNFNRLPPPFVENGRPYSQPPPPRNPTTYGQFPFAGTLGTPKLSATDKLGSPQPAEDRTLGCQTLQKWLQLRKKHVKGEHKQCNEELEEKSSIKVWDFVNKLKEMQGLIASLSARVSGLTTVSSTTDEPTWEASKSACEALKGVYHYFPLHYEGKLSADFGSLLEDSNIQDVCKKLTCIRRRRARIKKARKRKFEEDQLLHQQWDKKSKNIDKWQEKLRLKIQEENKEKKRKAAADETLSKVTREIQDATRLIDTMLGLEKLRLIRRDAAQKRGDSDVGESRQSFEDKIKDMTRLVKAQLECYKEEEAKLKQFLKSEEEEKSKLEFQLGEEKARIEQEEKDAKLKQILFGPEEVLSHTNPLFPFNQYYKQAGLSMSAFLHIRREWDDYVVPKGTPASSCIPSTWVTPDLPSSSLWAAALQ</sequence>
<feature type="compositionally biased region" description="Polar residues" evidence="2">
    <location>
        <begin position="36"/>
        <end position="59"/>
    </location>
</feature>
<keyword evidence="1" id="KW-0175">Coiled coil</keyword>
<feature type="coiled-coil region" evidence="1">
    <location>
        <begin position="332"/>
        <end position="369"/>
    </location>
</feature>
<organism evidence="3 4">
    <name type="scientific">Elysia chlorotica</name>
    <name type="common">Eastern emerald elysia</name>
    <name type="synonym">Sea slug</name>
    <dbReference type="NCBI Taxonomy" id="188477"/>
    <lineage>
        <taxon>Eukaryota</taxon>
        <taxon>Metazoa</taxon>
        <taxon>Spiralia</taxon>
        <taxon>Lophotrochozoa</taxon>
        <taxon>Mollusca</taxon>
        <taxon>Gastropoda</taxon>
        <taxon>Heterobranchia</taxon>
        <taxon>Euthyneura</taxon>
        <taxon>Panpulmonata</taxon>
        <taxon>Sacoglossa</taxon>
        <taxon>Placobranchoidea</taxon>
        <taxon>Plakobranchidae</taxon>
        <taxon>Elysia</taxon>
    </lineage>
</organism>
<dbReference type="EMBL" id="RQTK01000638">
    <property type="protein sequence ID" value="RUS76759.1"/>
    <property type="molecule type" value="Genomic_DNA"/>
</dbReference>
<evidence type="ECO:0000256" key="2">
    <source>
        <dbReference type="SAM" id="MobiDB-lite"/>
    </source>
</evidence>
<dbReference type="GO" id="GO:0005689">
    <property type="term" value="C:U12-type spliceosomal complex"/>
    <property type="evidence" value="ECO:0007669"/>
    <property type="project" value="TreeGrafter"/>
</dbReference>
<evidence type="ECO:0000313" key="3">
    <source>
        <dbReference type="EMBL" id="RUS76759.1"/>
    </source>
</evidence>
<dbReference type="PANTHER" id="PTHR48190:SF2">
    <property type="entry name" value="PROGRAMMED CELL DEATH PROTEIN 7"/>
    <property type="match status" value="1"/>
</dbReference>
<dbReference type="Pfam" id="PF16021">
    <property type="entry name" value="PDCD7"/>
    <property type="match status" value="1"/>
</dbReference>
<evidence type="ECO:0008006" key="5">
    <source>
        <dbReference type="Google" id="ProtNLM"/>
    </source>
</evidence>
<dbReference type="PANTHER" id="PTHR48190">
    <property type="entry name" value="PROGRAMMED CELL DEATH PROTEIN 7"/>
    <property type="match status" value="1"/>
</dbReference>
<reference evidence="3 4" key="1">
    <citation type="submission" date="2019-01" db="EMBL/GenBank/DDBJ databases">
        <title>A draft genome assembly of the solar-powered sea slug Elysia chlorotica.</title>
        <authorList>
            <person name="Cai H."/>
            <person name="Li Q."/>
            <person name="Fang X."/>
            <person name="Li J."/>
            <person name="Curtis N.E."/>
            <person name="Altenburger A."/>
            <person name="Shibata T."/>
            <person name="Feng M."/>
            <person name="Maeda T."/>
            <person name="Schwartz J.A."/>
            <person name="Shigenobu S."/>
            <person name="Lundholm N."/>
            <person name="Nishiyama T."/>
            <person name="Yang H."/>
            <person name="Hasebe M."/>
            <person name="Li S."/>
            <person name="Pierce S.K."/>
            <person name="Wang J."/>
        </authorList>
    </citation>
    <scope>NUCLEOTIDE SEQUENCE [LARGE SCALE GENOMIC DNA]</scope>
    <source>
        <strain evidence="3">EC2010</strain>
        <tissue evidence="3">Whole organism of an adult</tissue>
    </source>
</reference>
<comment type="caution">
    <text evidence="3">The sequence shown here is derived from an EMBL/GenBank/DDBJ whole genome shotgun (WGS) entry which is preliminary data.</text>
</comment>
<gene>
    <name evidence="3" type="ORF">EGW08_015490</name>
</gene>
<evidence type="ECO:0000256" key="1">
    <source>
        <dbReference type="SAM" id="Coils"/>
    </source>
</evidence>
<evidence type="ECO:0000313" key="4">
    <source>
        <dbReference type="Proteomes" id="UP000271974"/>
    </source>
</evidence>
<dbReference type="InterPro" id="IPR052831">
    <property type="entry name" value="Apoptosis_promoter"/>
</dbReference>
<dbReference type="STRING" id="188477.A0A433T588"/>
<feature type="compositionally biased region" description="Polar residues" evidence="2">
    <location>
        <begin position="12"/>
        <end position="27"/>
    </location>
</feature>
<keyword evidence="4" id="KW-1185">Reference proteome</keyword>
<feature type="coiled-coil region" evidence="1">
    <location>
        <begin position="417"/>
        <end position="458"/>
    </location>
</feature>
<protein>
    <recommendedName>
        <fullName evidence="5">Programmed cell death protein 7</fullName>
    </recommendedName>
</protein>
<feature type="compositionally biased region" description="Pro residues" evidence="2">
    <location>
        <begin position="60"/>
        <end position="76"/>
    </location>
</feature>
<feature type="region of interest" description="Disordered" evidence="2">
    <location>
        <begin position="1"/>
        <end position="76"/>
    </location>
</feature>
<dbReference type="Proteomes" id="UP000271974">
    <property type="component" value="Unassembled WGS sequence"/>
</dbReference>
<feature type="region of interest" description="Disordered" evidence="2">
    <location>
        <begin position="132"/>
        <end position="174"/>
    </location>
</feature>